<name>A0A317PMI7_9ENTR</name>
<keyword evidence="2" id="KW-1185">Reference proteome</keyword>
<dbReference type="EMBL" id="QGTS01000021">
    <property type="protein sequence ID" value="PWW01268.1"/>
    <property type="molecule type" value="Genomic_DNA"/>
</dbReference>
<reference evidence="1 2" key="1">
    <citation type="submission" date="2018-05" db="EMBL/GenBank/DDBJ databases">
        <title>Genomic Encyclopedia of Type Strains, Phase IV (KMG-IV): sequencing the most valuable type-strain genomes for metagenomic binning, comparative biology and taxonomic classification.</title>
        <authorList>
            <person name="Goeker M."/>
        </authorList>
    </citation>
    <scope>NUCLEOTIDE SEQUENCE [LARGE SCALE GENOMIC DNA]</scope>
    <source>
        <strain evidence="1 2">DSM 19579</strain>
    </source>
</reference>
<sequence>MQWLKTMLNQAVIDHGKNVLQSTMAILCIDTMPVGEMLPLLSEHISEQQITYLTLLGNKTRAEVLAQYGADDDASEPTILALLADFQRVRLSRYKIEQALHAILKVLDNQGFEVILLLSHVRFHGLHTANAMLLEPERLIPPLVASIVGGHQVGVILPQPEFQAGQEAKWGRLYMSPVYGLANPLTQDDDALVATGRKMLDQGADVLVLDSPCYHTKHRDLLQKALDVPVLLSNSLVARLASEIMN</sequence>
<organism evidence="1 2">
    <name type="scientific">Mangrovibacter plantisponsor</name>
    <dbReference type="NCBI Taxonomy" id="451513"/>
    <lineage>
        <taxon>Bacteria</taxon>
        <taxon>Pseudomonadati</taxon>
        <taxon>Pseudomonadota</taxon>
        <taxon>Gammaproteobacteria</taxon>
        <taxon>Enterobacterales</taxon>
        <taxon>Enterobacteriaceae</taxon>
        <taxon>Mangrovibacter</taxon>
    </lineage>
</organism>
<dbReference type="AlphaFoldDB" id="A0A317PMI7"/>
<comment type="caution">
    <text evidence="1">The sequence shown here is derived from an EMBL/GenBank/DDBJ whole genome shotgun (WGS) entry which is preliminary data.</text>
</comment>
<gene>
    <name evidence="1" type="ORF">DES37_1213</name>
</gene>
<dbReference type="NCBIfam" id="NF007788">
    <property type="entry name" value="PRK10481.1"/>
    <property type="match status" value="1"/>
</dbReference>
<dbReference type="InterPro" id="IPR010843">
    <property type="entry name" value="Uncharacterised_AroM"/>
</dbReference>
<evidence type="ECO:0000313" key="1">
    <source>
        <dbReference type="EMBL" id="PWW01268.1"/>
    </source>
</evidence>
<protein>
    <submittedName>
        <fullName evidence="1">Protein AroM</fullName>
    </submittedName>
</protein>
<accession>A0A317PMI7</accession>
<evidence type="ECO:0000313" key="2">
    <source>
        <dbReference type="Proteomes" id="UP000246744"/>
    </source>
</evidence>
<dbReference type="Proteomes" id="UP000246744">
    <property type="component" value="Unassembled WGS sequence"/>
</dbReference>
<dbReference type="Pfam" id="PF07302">
    <property type="entry name" value="AroM"/>
    <property type="match status" value="1"/>
</dbReference>
<proteinExistence type="predicted"/>